<dbReference type="Pfam" id="PF13360">
    <property type="entry name" value="PQQ_2"/>
    <property type="match status" value="3"/>
</dbReference>
<dbReference type="PANTHER" id="PTHR34512:SF30">
    <property type="entry name" value="OUTER MEMBRANE PROTEIN ASSEMBLY FACTOR BAMB"/>
    <property type="match status" value="1"/>
</dbReference>
<dbReference type="Gene3D" id="2.130.10.10">
    <property type="entry name" value="YVTN repeat-like/Quinoprotein amine dehydrogenase"/>
    <property type="match status" value="1"/>
</dbReference>
<dbReference type="InterPro" id="IPR002372">
    <property type="entry name" value="PQQ_rpt_dom"/>
</dbReference>
<dbReference type="InterPro" id="IPR018391">
    <property type="entry name" value="PQQ_b-propeller_rpt"/>
</dbReference>
<organism evidence="2 3">
    <name type="scientific">Spirosoma profusum</name>
    <dbReference type="NCBI Taxonomy" id="2771354"/>
    <lineage>
        <taxon>Bacteria</taxon>
        <taxon>Pseudomonadati</taxon>
        <taxon>Bacteroidota</taxon>
        <taxon>Cytophagia</taxon>
        <taxon>Cytophagales</taxon>
        <taxon>Cytophagaceae</taxon>
        <taxon>Spirosoma</taxon>
    </lineage>
</organism>
<sequence length="386" mass="41756">MKKRFYEFLAVLGVVLVVCGYVAKDNHQAEGSVFFSSQEGTLYALDVRNGKPKWQNKLSRAPIDAAPIVADGLVIQGVSSESALCAVDASTGVIRWKYQLRAGPVFSPRISNKTVFVLTDNKAPWDLTRPNFTTLHAIDLGTGQLKWVFRAGEQAAGTLAAGNTSENCPIVHEGIIYFGGNDGTFYALDSQNGDVKWKYKSGFSFHSSPVWVKGYVYAGDDYGNLLALDAMTGALIWKTHDAFSIHTNIVTDNNCLFVPYDGPSALIAYSCEDGRKRWSFTPTSFIVTAPSLVNGFIYLNSIDGRLYAIDSQKGTVVWTKSVYMPNTTPTVADGTLYVGSGSKLCAFTADSGKEKWVFAAAGSVMKSACVQTQSGSVYRGLGGIQP</sequence>
<gene>
    <name evidence="2" type="ORF">IC229_16245</name>
</gene>
<dbReference type="SMART" id="SM00564">
    <property type="entry name" value="PQQ"/>
    <property type="match status" value="8"/>
</dbReference>
<keyword evidence="3" id="KW-1185">Reference proteome</keyword>
<name>A0A926XX33_9BACT</name>
<feature type="domain" description="Pyrrolo-quinoline quinone repeat" evidence="1">
    <location>
        <begin position="250"/>
        <end position="356"/>
    </location>
</feature>
<dbReference type="RefSeq" id="WP_190888055.1">
    <property type="nucleotide sequence ID" value="NZ_JACWZY010000013.1"/>
</dbReference>
<dbReference type="AlphaFoldDB" id="A0A926XX33"/>
<dbReference type="InterPro" id="IPR011047">
    <property type="entry name" value="Quinoprotein_ADH-like_sf"/>
</dbReference>
<dbReference type="Gene3D" id="2.40.128.630">
    <property type="match status" value="2"/>
</dbReference>
<dbReference type="Proteomes" id="UP000598820">
    <property type="component" value="Unassembled WGS sequence"/>
</dbReference>
<reference evidence="2" key="1">
    <citation type="submission" date="2020-09" db="EMBL/GenBank/DDBJ databases">
        <authorList>
            <person name="Kim M.K."/>
        </authorList>
    </citation>
    <scope>NUCLEOTIDE SEQUENCE</scope>
    <source>
        <strain evidence="2">BT702</strain>
    </source>
</reference>
<accession>A0A926XX33</accession>
<feature type="domain" description="Pyrrolo-quinoline quinone repeat" evidence="1">
    <location>
        <begin position="114"/>
        <end position="239"/>
    </location>
</feature>
<evidence type="ECO:0000313" key="2">
    <source>
        <dbReference type="EMBL" id="MBD2702204.1"/>
    </source>
</evidence>
<evidence type="ECO:0000313" key="3">
    <source>
        <dbReference type="Proteomes" id="UP000598820"/>
    </source>
</evidence>
<proteinExistence type="predicted"/>
<protein>
    <submittedName>
        <fullName evidence="2">PQQ-binding-like beta-propeller repeat protein</fullName>
    </submittedName>
</protein>
<dbReference type="PANTHER" id="PTHR34512">
    <property type="entry name" value="CELL SURFACE PROTEIN"/>
    <property type="match status" value="1"/>
</dbReference>
<dbReference type="SUPFAM" id="SSF50998">
    <property type="entry name" value="Quinoprotein alcohol dehydrogenase-like"/>
    <property type="match status" value="2"/>
</dbReference>
<dbReference type="InterPro" id="IPR015943">
    <property type="entry name" value="WD40/YVTN_repeat-like_dom_sf"/>
</dbReference>
<evidence type="ECO:0000259" key="1">
    <source>
        <dbReference type="Pfam" id="PF13360"/>
    </source>
</evidence>
<feature type="domain" description="Pyrrolo-quinoline quinone repeat" evidence="1">
    <location>
        <begin position="30"/>
        <end position="105"/>
    </location>
</feature>
<dbReference type="EMBL" id="JACWZY010000013">
    <property type="protein sequence ID" value="MBD2702204.1"/>
    <property type="molecule type" value="Genomic_DNA"/>
</dbReference>
<comment type="caution">
    <text evidence="2">The sequence shown here is derived from an EMBL/GenBank/DDBJ whole genome shotgun (WGS) entry which is preliminary data.</text>
</comment>
<dbReference type="Gene3D" id="2.40.10.480">
    <property type="match status" value="1"/>
</dbReference>